<feature type="region of interest" description="Disordered" evidence="1">
    <location>
        <begin position="288"/>
        <end position="316"/>
    </location>
</feature>
<name>A0ABR4GIN3_9EURO</name>
<feature type="region of interest" description="Disordered" evidence="1">
    <location>
        <begin position="1"/>
        <end position="29"/>
    </location>
</feature>
<dbReference type="Proteomes" id="UP001610563">
    <property type="component" value="Unassembled WGS sequence"/>
</dbReference>
<proteinExistence type="predicted"/>
<dbReference type="PANTHER" id="PTHR34826:SF2">
    <property type="entry name" value="UPF0590 PROTEIN C409.17C"/>
    <property type="match status" value="1"/>
</dbReference>
<organism evidence="3 4">
    <name type="scientific">Aspergillus keveii</name>
    <dbReference type="NCBI Taxonomy" id="714993"/>
    <lineage>
        <taxon>Eukaryota</taxon>
        <taxon>Fungi</taxon>
        <taxon>Dikarya</taxon>
        <taxon>Ascomycota</taxon>
        <taxon>Pezizomycotina</taxon>
        <taxon>Eurotiomycetes</taxon>
        <taxon>Eurotiomycetidae</taxon>
        <taxon>Eurotiales</taxon>
        <taxon>Aspergillaceae</taxon>
        <taxon>Aspergillus</taxon>
        <taxon>Aspergillus subgen. Nidulantes</taxon>
    </lineage>
</organism>
<evidence type="ECO:0000256" key="1">
    <source>
        <dbReference type="SAM" id="MobiDB-lite"/>
    </source>
</evidence>
<dbReference type="Pfam" id="PF08588">
    <property type="entry name" value="Duc1"/>
    <property type="match status" value="1"/>
</dbReference>
<keyword evidence="4" id="KW-1185">Reference proteome</keyword>
<evidence type="ECO:0000313" key="3">
    <source>
        <dbReference type="EMBL" id="KAL2798926.1"/>
    </source>
</evidence>
<dbReference type="PANTHER" id="PTHR34826">
    <property type="entry name" value="UPF0590 PROTEIN C409.17C"/>
    <property type="match status" value="1"/>
</dbReference>
<accession>A0ABR4GIN3</accession>
<comment type="caution">
    <text evidence="3">The sequence shown here is derived from an EMBL/GenBank/DDBJ whole genome shotgun (WGS) entry which is preliminary data.</text>
</comment>
<evidence type="ECO:0000313" key="4">
    <source>
        <dbReference type="Proteomes" id="UP001610563"/>
    </source>
</evidence>
<dbReference type="EMBL" id="JBFTWV010000010">
    <property type="protein sequence ID" value="KAL2798926.1"/>
    <property type="molecule type" value="Genomic_DNA"/>
</dbReference>
<dbReference type="InterPro" id="IPR013897">
    <property type="entry name" value="Duc1"/>
</dbReference>
<protein>
    <recommendedName>
        <fullName evidence="2">Domain of unknown function at the cortex 1 domain-containing protein</fullName>
    </recommendedName>
</protein>
<reference evidence="3 4" key="1">
    <citation type="submission" date="2024-07" db="EMBL/GenBank/DDBJ databases">
        <title>Section-level genome sequencing and comparative genomics of Aspergillus sections Usti and Cavernicolus.</title>
        <authorList>
            <consortium name="Lawrence Berkeley National Laboratory"/>
            <person name="Nybo J.L."/>
            <person name="Vesth T.C."/>
            <person name="Theobald S."/>
            <person name="Frisvad J.C."/>
            <person name="Larsen T.O."/>
            <person name="Kjaerboelling I."/>
            <person name="Rothschild-Mancinelli K."/>
            <person name="Lyhne E.K."/>
            <person name="Kogle M.E."/>
            <person name="Barry K."/>
            <person name="Clum A."/>
            <person name="Na H."/>
            <person name="Ledsgaard L."/>
            <person name="Lin J."/>
            <person name="Lipzen A."/>
            <person name="Kuo A."/>
            <person name="Riley R."/>
            <person name="Mondo S."/>
            <person name="Labutti K."/>
            <person name="Haridas S."/>
            <person name="Pangalinan J."/>
            <person name="Salamov A.A."/>
            <person name="Simmons B.A."/>
            <person name="Magnuson J.K."/>
            <person name="Chen J."/>
            <person name="Drula E."/>
            <person name="Henrissat B."/>
            <person name="Wiebenga A."/>
            <person name="Lubbers R.J."/>
            <person name="Gomes A.C."/>
            <person name="Makela M.R."/>
            <person name="Stajich J."/>
            <person name="Grigoriev I.V."/>
            <person name="Mortensen U.H."/>
            <person name="De Vries R.P."/>
            <person name="Baker S.E."/>
            <person name="Andersen M.R."/>
        </authorList>
    </citation>
    <scope>NUCLEOTIDE SEQUENCE [LARGE SCALE GENOMIC DNA]</scope>
    <source>
        <strain evidence="3 4">CBS 209.92</strain>
    </source>
</reference>
<evidence type="ECO:0000259" key="2">
    <source>
        <dbReference type="Pfam" id="PF08588"/>
    </source>
</evidence>
<gene>
    <name evidence="3" type="ORF">BJX66DRAFT_14195</name>
</gene>
<sequence>MSDSSKASKYRLKVTAGSGYDPSTHQDVPVNEPKSLSIENDHAKTNLAVRIQNYTGFPDNAPHTHPYFTHPLHSKDQYSISFAISFKQPVNGNDLIFGNDFDRPIRDRLPPGFNAALRLVQWTIDPTLDDDAYADKPYLYSPAVATWNQFRVGGKVDKEGGKLPNVHDVVVEEGAEGEGDDGGMSLREGKAVPGTVAERRSHFQNEAKRKEWEFEVGRVYWADFGNQYLDFNDFTLRLPGFNINALNYIDEKTHSLRYVLKNRATGEVYFVVLFTLVLLEEGQDSFTEEQTRAGTNKAKGGGRFDWEEVPSAADVE</sequence>
<feature type="domain" description="Domain of unknown function at the cortex 1" evidence="2">
    <location>
        <begin position="11"/>
        <end position="277"/>
    </location>
</feature>